<keyword evidence="2" id="KW-1185">Reference proteome</keyword>
<gene>
    <name evidence="1" type="ORF">DFE_2126</name>
</gene>
<protein>
    <submittedName>
        <fullName evidence="1">Uncharacterized protein</fullName>
    </submittedName>
</protein>
<accession>A0A2Z6B022</accession>
<dbReference type="EMBL" id="AP017378">
    <property type="protein sequence ID" value="BBD08852.1"/>
    <property type="molecule type" value="Genomic_DNA"/>
</dbReference>
<dbReference type="OrthoDB" id="5465086at2"/>
<name>A0A2Z6B022_9BACT</name>
<reference evidence="1 2" key="1">
    <citation type="journal article" date="2018" name="Sci. Adv.">
        <title>Multi-heme cytochromes provide a pathway for survival in energy-limited environments.</title>
        <authorList>
            <person name="Deng X."/>
            <person name="Dohmae N."/>
            <person name="Nealson K.H."/>
            <person name="Hashimoto K."/>
            <person name="Okamoto A."/>
        </authorList>
    </citation>
    <scope>NUCLEOTIDE SEQUENCE [LARGE SCALE GENOMIC DNA]</scope>
    <source>
        <strain evidence="1 2">IS5</strain>
    </source>
</reference>
<proteinExistence type="predicted"/>
<dbReference type="KEGG" id="dfl:DFE_2126"/>
<dbReference type="Proteomes" id="UP000269883">
    <property type="component" value="Chromosome"/>
</dbReference>
<organism evidence="1 2">
    <name type="scientific">Desulfovibrio ferrophilus</name>
    <dbReference type="NCBI Taxonomy" id="241368"/>
    <lineage>
        <taxon>Bacteria</taxon>
        <taxon>Pseudomonadati</taxon>
        <taxon>Thermodesulfobacteriota</taxon>
        <taxon>Desulfovibrionia</taxon>
        <taxon>Desulfovibrionales</taxon>
        <taxon>Desulfovibrionaceae</taxon>
        <taxon>Desulfovibrio</taxon>
    </lineage>
</organism>
<dbReference type="RefSeq" id="WP_126379299.1">
    <property type="nucleotide sequence ID" value="NZ_AP017378.1"/>
</dbReference>
<evidence type="ECO:0000313" key="1">
    <source>
        <dbReference type="EMBL" id="BBD08852.1"/>
    </source>
</evidence>
<evidence type="ECO:0000313" key="2">
    <source>
        <dbReference type="Proteomes" id="UP000269883"/>
    </source>
</evidence>
<dbReference type="AlphaFoldDB" id="A0A2Z6B022"/>
<sequence>MMMVYLSIIGLILLVTCPVYYCRMTRAYADEVRRLEHQVAQLTVTKEELDFEVAGLVAQEDELNKQKLSLIEVDPSLPTLGSAGGRKYKNPEAYLLSVGTITAEDIQKAQKFKQGSKSPYNLGEILVMMDTISPAELSFAKSKVRD</sequence>